<gene>
    <name evidence="1" type="ORF">BK664_11910</name>
</gene>
<sequence>MTKTNPSEPDELKTIGFTPLIYCSNKALFHVSHGVPLGDALAMASDFLFLAKELTKDAAYARDTDRHAWAAHYLTAMSKAVIDDAVKVLTPPPPPARTKAESKK</sequence>
<accession>A0A423JPQ9</accession>
<reference evidence="1 2" key="1">
    <citation type="submission" date="2016-10" db="EMBL/GenBank/DDBJ databases">
        <title>Comparative genome analysis of multiple Pseudomonas spp. focuses on biocontrol and plant growth promoting traits.</title>
        <authorList>
            <person name="Tao X.-Y."/>
            <person name="Taylor C.G."/>
        </authorList>
    </citation>
    <scope>NUCLEOTIDE SEQUENCE [LARGE SCALE GENOMIC DNA]</scope>
    <source>
        <strain evidence="1 2">38D4</strain>
    </source>
</reference>
<proteinExistence type="predicted"/>
<protein>
    <recommendedName>
        <fullName evidence="3">DUF3077 domain-containing protein</fullName>
    </recommendedName>
</protein>
<dbReference type="AlphaFoldDB" id="A0A423JPQ9"/>
<name>A0A423JPQ9_9PSED</name>
<dbReference type="Proteomes" id="UP000286351">
    <property type="component" value="Unassembled WGS sequence"/>
</dbReference>
<evidence type="ECO:0008006" key="3">
    <source>
        <dbReference type="Google" id="ProtNLM"/>
    </source>
</evidence>
<dbReference type="InterPro" id="IPR021427">
    <property type="entry name" value="DUF3077"/>
</dbReference>
<dbReference type="RefSeq" id="WP_076029950.1">
    <property type="nucleotide sequence ID" value="NZ_MOBO01000009.1"/>
</dbReference>
<comment type="caution">
    <text evidence="1">The sequence shown here is derived from an EMBL/GenBank/DDBJ whole genome shotgun (WGS) entry which is preliminary data.</text>
</comment>
<evidence type="ECO:0000313" key="1">
    <source>
        <dbReference type="EMBL" id="RON39654.1"/>
    </source>
</evidence>
<dbReference type="Pfam" id="PF11275">
    <property type="entry name" value="DUF3077"/>
    <property type="match status" value="1"/>
</dbReference>
<evidence type="ECO:0000313" key="2">
    <source>
        <dbReference type="Proteomes" id="UP000286351"/>
    </source>
</evidence>
<organism evidence="1 2">
    <name type="scientific">Pseudomonas brassicacearum</name>
    <dbReference type="NCBI Taxonomy" id="930166"/>
    <lineage>
        <taxon>Bacteria</taxon>
        <taxon>Pseudomonadati</taxon>
        <taxon>Pseudomonadota</taxon>
        <taxon>Gammaproteobacteria</taxon>
        <taxon>Pseudomonadales</taxon>
        <taxon>Pseudomonadaceae</taxon>
        <taxon>Pseudomonas</taxon>
    </lineage>
</organism>
<dbReference type="EMBL" id="MOBO01000009">
    <property type="protein sequence ID" value="RON39654.1"/>
    <property type="molecule type" value="Genomic_DNA"/>
</dbReference>